<dbReference type="OrthoDB" id="5654021at2"/>
<dbReference type="Proteomes" id="UP000247555">
    <property type="component" value="Unassembled WGS sequence"/>
</dbReference>
<dbReference type="GO" id="GO:0006508">
    <property type="term" value="P:proteolysis"/>
    <property type="evidence" value="ECO:0007669"/>
    <property type="project" value="UniProtKB-KW"/>
</dbReference>
<keyword evidence="1" id="KW-1133">Transmembrane helix</keyword>
<evidence type="ECO:0000313" key="3">
    <source>
        <dbReference type="Proteomes" id="UP000247555"/>
    </source>
</evidence>
<organism evidence="2 3">
    <name type="scientific">Rivihabitans pingtungensis</name>
    <dbReference type="NCBI Taxonomy" id="1054498"/>
    <lineage>
        <taxon>Bacteria</taxon>
        <taxon>Pseudomonadati</taxon>
        <taxon>Pseudomonadota</taxon>
        <taxon>Betaproteobacteria</taxon>
        <taxon>Neisseriales</taxon>
        <taxon>Aquaspirillaceae</taxon>
        <taxon>Rivihabitans</taxon>
    </lineage>
</organism>
<keyword evidence="3" id="KW-1185">Reference proteome</keyword>
<name>A0A318LJL0_9NEIS</name>
<sequence>MLISSSIFWWLAALLVAMLEVSSGSFYLLAVALGLGSVGLGLFLGLGLPLALSAGSMVMALAVLAVARWRQRRILPSMVDDDTGQEVQLTWLAADNPHQGRVRYRGCEWDAELDYTGAPPLPGVHGCITGRHANLLRVHFAPPSEHQEK</sequence>
<dbReference type="AlphaFoldDB" id="A0A318LJL0"/>
<feature type="transmembrane region" description="Helical" evidence="1">
    <location>
        <begin position="42"/>
        <end position="67"/>
    </location>
</feature>
<protein>
    <submittedName>
        <fullName evidence="2">Membrane protein implicated in regulation of membrane protease activity</fullName>
    </submittedName>
</protein>
<dbReference type="EMBL" id="QJKI01000001">
    <property type="protein sequence ID" value="PXX81907.1"/>
    <property type="molecule type" value="Genomic_DNA"/>
</dbReference>
<keyword evidence="2" id="KW-0378">Hydrolase</keyword>
<proteinExistence type="predicted"/>
<feature type="transmembrane region" description="Helical" evidence="1">
    <location>
        <begin position="7"/>
        <end position="30"/>
    </location>
</feature>
<dbReference type="GO" id="GO:0008233">
    <property type="term" value="F:peptidase activity"/>
    <property type="evidence" value="ECO:0007669"/>
    <property type="project" value="UniProtKB-KW"/>
</dbReference>
<evidence type="ECO:0000256" key="1">
    <source>
        <dbReference type="SAM" id="Phobius"/>
    </source>
</evidence>
<accession>A0A318LJL0</accession>
<keyword evidence="1" id="KW-0812">Transmembrane</keyword>
<evidence type="ECO:0000313" key="2">
    <source>
        <dbReference type="EMBL" id="PXX81907.1"/>
    </source>
</evidence>
<comment type="caution">
    <text evidence="2">The sequence shown here is derived from an EMBL/GenBank/DDBJ whole genome shotgun (WGS) entry which is preliminary data.</text>
</comment>
<gene>
    <name evidence="2" type="ORF">DFR34_101136</name>
</gene>
<reference evidence="2 3" key="1">
    <citation type="submission" date="2018-05" db="EMBL/GenBank/DDBJ databases">
        <title>Genomic Encyclopedia of Type Strains, Phase IV (KMG-IV): sequencing the most valuable type-strain genomes for metagenomic binning, comparative biology and taxonomic classification.</title>
        <authorList>
            <person name="Goeker M."/>
        </authorList>
    </citation>
    <scope>NUCLEOTIDE SEQUENCE [LARGE SCALE GENOMIC DNA]</scope>
    <source>
        <strain evidence="2 3">DSM 29661</strain>
    </source>
</reference>
<keyword evidence="1" id="KW-0472">Membrane</keyword>
<keyword evidence="2" id="KW-0645">Protease</keyword>
<dbReference type="RefSeq" id="WP_146215016.1">
    <property type="nucleotide sequence ID" value="NZ_QJKI01000001.1"/>
</dbReference>